<gene>
    <name evidence="3" type="ORF">CGI_10000357</name>
</gene>
<keyword evidence="2" id="KW-0812">Transmembrane</keyword>
<keyword evidence="2" id="KW-0472">Membrane</keyword>
<feature type="transmembrane region" description="Helical" evidence="2">
    <location>
        <begin position="46"/>
        <end position="69"/>
    </location>
</feature>
<protein>
    <submittedName>
        <fullName evidence="3">Uncharacterized protein</fullName>
    </submittedName>
</protein>
<evidence type="ECO:0000256" key="2">
    <source>
        <dbReference type="SAM" id="Phobius"/>
    </source>
</evidence>
<feature type="compositionally biased region" description="Basic and acidic residues" evidence="1">
    <location>
        <begin position="79"/>
        <end position="93"/>
    </location>
</feature>
<feature type="compositionally biased region" description="Polar residues" evidence="1">
    <location>
        <begin position="96"/>
        <end position="108"/>
    </location>
</feature>
<dbReference type="HOGENOM" id="CLU_2199462_0_0_1"/>
<evidence type="ECO:0000256" key="1">
    <source>
        <dbReference type="SAM" id="MobiDB-lite"/>
    </source>
</evidence>
<reference evidence="3" key="1">
    <citation type="journal article" date="2012" name="Nature">
        <title>The oyster genome reveals stress adaptation and complexity of shell formation.</title>
        <authorList>
            <person name="Zhang G."/>
            <person name="Fang X."/>
            <person name="Guo X."/>
            <person name="Li L."/>
            <person name="Luo R."/>
            <person name="Xu F."/>
            <person name="Yang P."/>
            <person name="Zhang L."/>
            <person name="Wang X."/>
            <person name="Qi H."/>
            <person name="Xiong Z."/>
            <person name="Que H."/>
            <person name="Xie Y."/>
            <person name="Holland P.W."/>
            <person name="Paps J."/>
            <person name="Zhu Y."/>
            <person name="Wu F."/>
            <person name="Chen Y."/>
            <person name="Wang J."/>
            <person name="Peng C."/>
            <person name="Meng J."/>
            <person name="Yang L."/>
            <person name="Liu J."/>
            <person name="Wen B."/>
            <person name="Zhang N."/>
            <person name="Huang Z."/>
            <person name="Zhu Q."/>
            <person name="Feng Y."/>
            <person name="Mount A."/>
            <person name="Hedgecock D."/>
            <person name="Xu Z."/>
            <person name="Liu Y."/>
            <person name="Domazet-Loso T."/>
            <person name="Du Y."/>
            <person name="Sun X."/>
            <person name="Zhang S."/>
            <person name="Liu B."/>
            <person name="Cheng P."/>
            <person name="Jiang X."/>
            <person name="Li J."/>
            <person name="Fan D."/>
            <person name="Wang W."/>
            <person name="Fu W."/>
            <person name="Wang T."/>
            <person name="Wang B."/>
            <person name="Zhang J."/>
            <person name="Peng Z."/>
            <person name="Li Y."/>
            <person name="Li N."/>
            <person name="Wang J."/>
            <person name="Chen M."/>
            <person name="He Y."/>
            <person name="Tan F."/>
            <person name="Song X."/>
            <person name="Zheng Q."/>
            <person name="Huang R."/>
            <person name="Yang H."/>
            <person name="Du X."/>
            <person name="Chen L."/>
            <person name="Yang M."/>
            <person name="Gaffney P.M."/>
            <person name="Wang S."/>
            <person name="Luo L."/>
            <person name="She Z."/>
            <person name="Ming Y."/>
            <person name="Huang W."/>
            <person name="Zhang S."/>
            <person name="Huang B."/>
            <person name="Zhang Y."/>
            <person name="Qu T."/>
            <person name="Ni P."/>
            <person name="Miao G."/>
            <person name="Wang J."/>
            <person name="Wang Q."/>
            <person name="Steinberg C.E."/>
            <person name="Wang H."/>
            <person name="Li N."/>
            <person name="Qian L."/>
            <person name="Zhang G."/>
            <person name="Li Y."/>
            <person name="Yang H."/>
            <person name="Liu X."/>
            <person name="Wang J."/>
            <person name="Yin Y."/>
            <person name="Wang J."/>
        </authorList>
    </citation>
    <scope>NUCLEOTIDE SEQUENCE [LARGE SCALE GENOMIC DNA]</scope>
    <source>
        <strain evidence="3">05x7-T-G4-1.051#20</strain>
    </source>
</reference>
<dbReference type="EMBL" id="JH822250">
    <property type="protein sequence ID" value="EKC17680.1"/>
    <property type="molecule type" value="Genomic_DNA"/>
</dbReference>
<keyword evidence="2" id="KW-1133">Transmembrane helix</keyword>
<feature type="region of interest" description="Disordered" evidence="1">
    <location>
        <begin position="77"/>
        <end position="108"/>
    </location>
</feature>
<dbReference type="InParanoid" id="K1PMJ0"/>
<evidence type="ECO:0000313" key="3">
    <source>
        <dbReference type="EMBL" id="EKC17680.1"/>
    </source>
</evidence>
<organism evidence="3">
    <name type="scientific">Magallana gigas</name>
    <name type="common">Pacific oyster</name>
    <name type="synonym">Crassostrea gigas</name>
    <dbReference type="NCBI Taxonomy" id="29159"/>
    <lineage>
        <taxon>Eukaryota</taxon>
        <taxon>Metazoa</taxon>
        <taxon>Spiralia</taxon>
        <taxon>Lophotrochozoa</taxon>
        <taxon>Mollusca</taxon>
        <taxon>Bivalvia</taxon>
        <taxon>Autobranchia</taxon>
        <taxon>Pteriomorphia</taxon>
        <taxon>Ostreida</taxon>
        <taxon>Ostreoidea</taxon>
        <taxon>Ostreidae</taxon>
        <taxon>Magallana</taxon>
    </lineage>
</organism>
<proteinExistence type="predicted"/>
<name>K1PMJ0_MAGGI</name>
<accession>K1PMJ0</accession>
<sequence length="108" mass="11911">MTTIRGPFACVSNENVKALTLSEIPPTLAPCFLLPNLYVVLQQNGYMVAGIAGGIGFLALCVIIGFMVYRRIKANKTNRKVEDDRRNLPKNEDTPGMNNVSNNVKELQ</sequence>
<dbReference type="AlphaFoldDB" id="K1PMJ0"/>